<evidence type="ECO:0000256" key="3">
    <source>
        <dbReference type="ARBA" id="ARBA00022692"/>
    </source>
</evidence>
<evidence type="ECO:0000256" key="1">
    <source>
        <dbReference type="ARBA" id="ARBA00004162"/>
    </source>
</evidence>
<proteinExistence type="predicted"/>
<dbReference type="InterPro" id="IPR052027">
    <property type="entry name" value="PspC"/>
</dbReference>
<comment type="subcellular location">
    <subcellularLocation>
        <location evidence="1">Cell membrane</location>
        <topology evidence="1">Single-pass membrane protein</topology>
    </subcellularLocation>
</comment>
<organism evidence="8 9">
    <name type="scientific">Bacillus songklensis</name>
    <dbReference type="NCBI Taxonomy" id="1069116"/>
    <lineage>
        <taxon>Bacteria</taxon>
        <taxon>Bacillati</taxon>
        <taxon>Bacillota</taxon>
        <taxon>Bacilli</taxon>
        <taxon>Bacillales</taxon>
        <taxon>Bacillaceae</taxon>
        <taxon>Bacillus</taxon>
    </lineage>
</organism>
<keyword evidence="5 6" id="KW-0472">Membrane</keyword>
<dbReference type="PANTHER" id="PTHR33885">
    <property type="entry name" value="PHAGE SHOCK PROTEIN C"/>
    <property type="match status" value="1"/>
</dbReference>
<protein>
    <submittedName>
        <fullName evidence="8">PspC domain-containing protein</fullName>
    </submittedName>
</protein>
<feature type="transmembrane region" description="Helical" evidence="6">
    <location>
        <begin position="35"/>
        <end position="58"/>
    </location>
</feature>
<sequence length="62" mass="6736">MKKLLKSRSDRKVAGVLGGLAQSLGINSTLLRIIFIVLLITTGFFPMGLIYIAMALLLPKGY</sequence>
<evidence type="ECO:0000256" key="6">
    <source>
        <dbReference type="SAM" id="Phobius"/>
    </source>
</evidence>
<dbReference type="EMBL" id="JBHRZT010000030">
    <property type="protein sequence ID" value="MFC3883440.1"/>
    <property type="molecule type" value="Genomic_DNA"/>
</dbReference>
<evidence type="ECO:0000259" key="7">
    <source>
        <dbReference type="Pfam" id="PF04024"/>
    </source>
</evidence>
<reference evidence="9" key="1">
    <citation type="journal article" date="2019" name="Int. J. Syst. Evol. Microbiol.">
        <title>The Global Catalogue of Microorganisms (GCM) 10K type strain sequencing project: providing services to taxonomists for standard genome sequencing and annotation.</title>
        <authorList>
            <consortium name="The Broad Institute Genomics Platform"/>
            <consortium name="The Broad Institute Genome Sequencing Center for Infectious Disease"/>
            <person name="Wu L."/>
            <person name="Ma J."/>
        </authorList>
    </citation>
    <scope>NUCLEOTIDE SEQUENCE [LARGE SCALE GENOMIC DNA]</scope>
    <source>
        <strain evidence="9">CCUG 61889</strain>
    </source>
</reference>
<keyword evidence="2" id="KW-1003">Cell membrane</keyword>
<gene>
    <name evidence="8" type="ORF">ACFOU2_07875</name>
</gene>
<comment type="caution">
    <text evidence="8">The sequence shown here is derived from an EMBL/GenBank/DDBJ whole genome shotgun (WGS) entry which is preliminary data.</text>
</comment>
<dbReference type="InterPro" id="IPR007168">
    <property type="entry name" value="Phageshock_PspC_N"/>
</dbReference>
<keyword evidence="4 6" id="KW-1133">Transmembrane helix</keyword>
<dbReference type="RefSeq" id="WP_377913923.1">
    <property type="nucleotide sequence ID" value="NZ_JBHRZT010000030.1"/>
</dbReference>
<dbReference type="Proteomes" id="UP001595752">
    <property type="component" value="Unassembled WGS sequence"/>
</dbReference>
<accession>A0ABV8B2G1</accession>
<keyword evidence="9" id="KW-1185">Reference proteome</keyword>
<dbReference type="Pfam" id="PF04024">
    <property type="entry name" value="PspC"/>
    <property type="match status" value="1"/>
</dbReference>
<evidence type="ECO:0000256" key="5">
    <source>
        <dbReference type="ARBA" id="ARBA00023136"/>
    </source>
</evidence>
<evidence type="ECO:0000313" key="9">
    <source>
        <dbReference type="Proteomes" id="UP001595752"/>
    </source>
</evidence>
<evidence type="ECO:0000313" key="8">
    <source>
        <dbReference type="EMBL" id="MFC3883440.1"/>
    </source>
</evidence>
<keyword evidence="3 6" id="KW-0812">Transmembrane</keyword>
<name>A0ABV8B2G1_9BACI</name>
<dbReference type="PANTHER" id="PTHR33885:SF3">
    <property type="entry name" value="PHAGE SHOCK PROTEIN C"/>
    <property type="match status" value="1"/>
</dbReference>
<evidence type="ECO:0000256" key="4">
    <source>
        <dbReference type="ARBA" id="ARBA00022989"/>
    </source>
</evidence>
<evidence type="ECO:0000256" key="2">
    <source>
        <dbReference type="ARBA" id="ARBA00022475"/>
    </source>
</evidence>
<feature type="domain" description="Phage shock protein PspC N-terminal" evidence="7">
    <location>
        <begin position="2"/>
        <end position="60"/>
    </location>
</feature>